<organism evidence="1">
    <name type="scientific">Klebsiella pneumoniae</name>
    <dbReference type="NCBI Taxonomy" id="573"/>
    <lineage>
        <taxon>Bacteria</taxon>
        <taxon>Pseudomonadati</taxon>
        <taxon>Pseudomonadota</taxon>
        <taxon>Gammaproteobacteria</taxon>
        <taxon>Enterobacterales</taxon>
        <taxon>Enterobacteriaceae</taxon>
        <taxon>Klebsiella/Raoultella group</taxon>
        <taxon>Klebsiella</taxon>
        <taxon>Klebsiella pneumoniae complex</taxon>
    </lineage>
</organism>
<accession>A0A486SX70</accession>
<proteinExistence type="predicted"/>
<dbReference type="EMBL" id="CAAHDD010000003">
    <property type="protein sequence ID" value="VGM18468.1"/>
    <property type="molecule type" value="Genomic_DNA"/>
</dbReference>
<name>A0A486SX70_KLEPN</name>
<dbReference type="RefSeq" id="WP_116288394.1">
    <property type="nucleotide sequence ID" value="NZ_CAIJAJ010000129.1"/>
</dbReference>
<gene>
    <name evidence="1" type="ORF">SAMEA4873559_01780</name>
</gene>
<sequence length="120" mass="13140">MTQNVQPINQRLHDQAVDEFNRLHGTMIGEISAMLKTAKVAPLVDLRKKDPTFLNVVAELRVFRDVCCALAPHFDVDKSGEIADIDKLLTLANDLAQAIDADDPDALCAAIAALDVEPYI</sequence>
<reference evidence="1" key="1">
    <citation type="submission" date="2019-03" db="EMBL/GenBank/DDBJ databases">
        <authorList>
            <consortium name="Pathogen Informatics"/>
        </authorList>
    </citation>
    <scope>NUCLEOTIDE SEQUENCE</scope>
    <source>
        <strain evidence="1">5012STDY7626358</strain>
    </source>
</reference>
<protein>
    <submittedName>
        <fullName evidence="1">Uncharacterized protein</fullName>
    </submittedName>
</protein>
<dbReference type="AlphaFoldDB" id="A0A486SX70"/>
<evidence type="ECO:0000313" key="1">
    <source>
        <dbReference type="EMBL" id="VGM18468.1"/>
    </source>
</evidence>